<dbReference type="PROSITE" id="PS51984">
    <property type="entry name" value="CPB1"/>
    <property type="match status" value="1"/>
</dbReference>
<dbReference type="EMBL" id="AXCN02001893">
    <property type="status" value="NOT_ANNOTATED_CDS"/>
    <property type="molecule type" value="Genomic_DNA"/>
</dbReference>
<comment type="catalytic activity">
    <reaction evidence="17">
        <text>L-seryl-[protein] + ATP = O-phospho-L-seryl-[protein] + ADP + H(+)</text>
        <dbReference type="Rhea" id="RHEA:17989"/>
        <dbReference type="Rhea" id="RHEA-COMP:9863"/>
        <dbReference type="Rhea" id="RHEA-COMP:11604"/>
        <dbReference type="ChEBI" id="CHEBI:15378"/>
        <dbReference type="ChEBI" id="CHEBI:29999"/>
        <dbReference type="ChEBI" id="CHEBI:30616"/>
        <dbReference type="ChEBI" id="CHEBI:83421"/>
        <dbReference type="ChEBI" id="CHEBI:456216"/>
        <dbReference type="EC" id="2.7.11.21"/>
    </reaction>
</comment>
<dbReference type="GO" id="GO:0005524">
    <property type="term" value="F:ATP binding"/>
    <property type="evidence" value="ECO:0007669"/>
    <property type="project" value="UniProtKB-UniRule"/>
</dbReference>
<dbReference type="Gene3D" id="3.30.1120.130">
    <property type="match status" value="1"/>
</dbReference>
<evidence type="ECO:0000256" key="17">
    <source>
        <dbReference type="ARBA" id="ARBA00048347"/>
    </source>
</evidence>
<reference evidence="24" key="1">
    <citation type="submission" date="2014-01" db="EMBL/GenBank/DDBJ databases">
        <title>The Genome Sequence of Anopheles farauti FAR1 (V2).</title>
        <authorList>
            <consortium name="The Broad Institute Genomics Platform"/>
            <person name="Neafsey D.E."/>
            <person name="Besansky N."/>
            <person name="Howell P."/>
            <person name="Walton C."/>
            <person name="Young S.K."/>
            <person name="Zeng Q."/>
            <person name="Gargeya S."/>
            <person name="Fitzgerald M."/>
            <person name="Haas B."/>
            <person name="Abouelleil A."/>
            <person name="Allen A.W."/>
            <person name="Alvarado L."/>
            <person name="Arachchi H.M."/>
            <person name="Berlin A.M."/>
            <person name="Chapman S.B."/>
            <person name="Gainer-Dewar J."/>
            <person name="Goldberg J."/>
            <person name="Griggs A."/>
            <person name="Gujja S."/>
            <person name="Hansen M."/>
            <person name="Howarth C."/>
            <person name="Imamovic A."/>
            <person name="Ireland A."/>
            <person name="Larimer J."/>
            <person name="McCowan C."/>
            <person name="Murphy C."/>
            <person name="Pearson M."/>
            <person name="Poon T.W."/>
            <person name="Priest M."/>
            <person name="Roberts A."/>
            <person name="Saif S."/>
            <person name="Shea T."/>
            <person name="Sisk P."/>
            <person name="Sykes S."/>
            <person name="Wortman J."/>
            <person name="Nusbaum C."/>
            <person name="Birren B."/>
        </authorList>
    </citation>
    <scope>NUCLEOTIDE SEQUENCE [LARGE SCALE GENOMIC DNA]</scope>
    <source>
        <strain evidence="24">FAR1</strain>
    </source>
</reference>
<dbReference type="InterPro" id="IPR011009">
    <property type="entry name" value="Kinase-like_dom_sf"/>
</dbReference>
<protein>
    <recommendedName>
        <fullName evidence="4">Serine/threonine-protein kinase PLK4</fullName>
        <ecNumber evidence="3">2.7.11.21</ecNumber>
    </recommendedName>
    <alternativeName>
        <fullName evidence="13">Polo-like kinase 4</fullName>
    </alternativeName>
    <alternativeName>
        <fullName evidence="14 15">Serine/threonine-protein kinase SAK</fullName>
    </alternativeName>
</protein>
<evidence type="ECO:0000256" key="19">
    <source>
        <dbReference type="SAM" id="MobiDB-lite"/>
    </source>
</evidence>
<dbReference type="FunFam" id="3.30.200.20:FF:000042">
    <property type="entry name" value="Aurora kinase A"/>
    <property type="match status" value="1"/>
</dbReference>
<dbReference type="Gene3D" id="1.10.510.10">
    <property type="entry name" value="Transferase(Phosphotransferase) domain 1"/>
    <property type="match status" value="1"/>
</dbReference>
<evidence type="ECO:0000256" key="14">
    <source>
        <dbReference type="ARBA" id="ARBA00030429"/>
    </source>
</evidence>
<keyword evidence="8 18" id="KW-0547">Nucleotide-binding</keyword>
<dbReference type="SUPFAM" id="SSF56112">
    <property type="entry name" value="Protein kinase-like (PK-like)"/>
    <property type="match status" value="1"/>
</dbReference>
<keyword evidence="7" id="KW-0808">Transferase</keyword>
<dbReference type="CDD" id="cd13115">
    <property type="entry name" value="POLO_box_Plk4_2"/>
    <property type="match status" value="1"/>
</dbReference>
<evidence type="ECO:0000256" key="15">
    <source>
        <dbReference type="ARBA" id="ARBA00030924"/>
    </source>
</evidence>
<comment type="subunit">
    <text evidence="2">Homodimer.</text>
</comment>
<evidence type="ECO:0000256" key="18">
    <source>
        <dbReference type="PROSITE-ProRule" id="PRU10141"/>
    </source>
</evidence>
<evidence type="ECO:0000313" key="24">
    <source>
        <dbReference type="Proteomes" id="UP000075886"/>
    </source>
</evidence>
<feature type="binding site" evidence="18">
    <location>
        <position position="42"/>
    </location>
    <ligand>
        <name>ATP</name>
        <dbReference type="ChEBI" id="CHEBI:30616"/>
    </ligand>
</feature>
<dbReference type="GO" id="GO:0005814">
    <property type="term" value="C:centriole"/>
    <property type="evidence" value="ECO:0007669"/>
    <property type="project" value="UniProtKB-SubCell"/>
</dbReference>
<evidence type="ECO:0000256" key="10">
    <source>
        <dbReference type="ARBA" id="ARBA00022840"/>
    </source>
</evidence>
<dbReference type="InterPro" id="IPR008266">
    <property type="entry name" value="Tyr_kinase_AS"/>
</dbReference>
<dbReference type="EnsemblMetazoa" id="AFAF008719-RA">
    <property type="protein sequence ID" value="AFAF008719-PA"/>
    <property type="gene ID" value="AFAF008719"/>
</dbReference>
<keyword evidence="10 18" id="KW-0067">ATP-binding</keyword>
<dbReference type="Pfam" id="PF18190">
    <property type="entry name" value="Plk4_PB1"/>
    <property type="match status" value="1"/>
</dbReference>
<evidence type="ECO:0000313" key="23">
    <source>
        <dbReference type="EnsemblMetazoa" id="AFAF008719-PA"/>
    </source>
</evidence>
<feature type="domain" description="Cryptic POLO box 1 (CPB1)" evidence="21">
    <location>
        <begin position="466"/>
        <end position="584"/>
    </location>
</feature>
<dbReference type="GO" id="GO:0005634">
    <property type="term" value="C:nucleus"/>
    <property type="evidence" value="ECO:0007669"/>
    <property type="project" value="TreeGrafter"/>
</dbReference>
<keyword evidence="6" id="KW-0723">Serine/threonine-protein kinase</keyword>
<keyword evidence="24" id="KW-1185">Reference proteome</keyword>
<evidence type="ECO:0000256" key="5">
    <source>
        <dbReference type="ARBA" id="ARBA00022490"/>
    </source>
</evidence>
<evidence type="ECO:0000256" key="8">
    <source>
        <dbReference type="ARBA" id="ARBA00022741"/>
    </source>
</evidence>
<dbReference type="InterPro" id="IPR033699">
    <property type="entry name" value="POLO_box_Plk4_1"/>
</dbReference>
<dbReference type="Pfam" id="PF18409">
    <property type="entry name" value="Plk4_PB2"/>
    <property type="match status" value="1"/>
</dbReference>
<dbReference type="InterPro" id="IPR000719">
    <property type="entry name" value="Prot_kinase_dom"/>
</dbReference>
<comment type="catalytic activity">
    <reaction evidence="16">
        <text>L-threonyl-[protein] + ATP = O-phospho-L-threonyl-[protein] + ADP + H(+)</text>
        <dbReference type="Rhea" id="RHEA:46608"/>
        <dbReference type="Rhea" id="RHEA-COMP:11060"/>
        <dbReference type="Rhea" id="RHEA-COMP:11605"/>
        <dbReference type="ChEBI" id="CHEBI:15378"/>
        <dbReference type="ChEBI" id="CHEBI:30013"/>
        <dbReference type="ChEBI" id="CHEBI:30616"/>
        <dbReference type="ChEBI" id="CHEBI:61977"/>
        <dbReference type="ChEBI" id="CHEBI:456216"/>
        <dbReference type="EC" id="2.7.11.21"/>
    </reaction>
</comment>
<dbReference type="PANTHER" id="PTHR24345:SF91">
    <property type="entry name" value="SERINE_THREONINE-PROTEIN KINASE PLK4"/>
    <property type="match status" value="1"/>
</dbReference>
<evidence type="ECO:0000256" key="4">
    <source>
        <dbReference type="ARBA" id="ARBA00020245"/>
    </source>
</evidence>
<evidence type="ECO:0000256" key="3">
    <source>
        <dbReference type="ARBA" id="ARBA00012424"/>
    </source>
</evidence>
<dbReference type="PROSITE" id="PS00107">
    <property type="entry name" value="PROTEIN_KINASE_ATP"/>
    <property type="match status" value="1"/>
</dbReference>
<keyword evidence="12" id="KW-0206">Cytoskeleton</keyword>
<dbReference type="GO" id="GO:0004674">
    <property type="term" value="F:protein serine/threonine kinase activity"/>
    <property type="evidence" value="ECO:0007669"/>
    <property type="project" value="UniProtKB-KW"/>
</dbReference>
<dbReference type="InterPro" id="IPR047108">
    <property type="entry name" value="Plk4-like_POLO_box_2_sf"/>
</dbReference>
<dbReference type="PROSITE" id="PS00109">
    <property type="entry name" value="PROTEIN_KINASE_TYR"/>
    <property type="match status" value="1"/>
</dbReference>
<evidence type="ECO:0000259" key="21">
    <source>
        <dbReference type="PROSITE" id="PS51984"/>
    </source>
</evidence>
<dbReference type="InterPro" id="IPR046437">
    <property type="entry name" value="Ser_Thr-PK_POLO_box_1_sf"/>
</dbReference>
<evidence type="ECO:0000256" key="7">
    <source>
        <dbReference type="ARBA" id="ARBA00022679"/>
    </source>
</evidence>
<feature type="region of interest" description="Disordered" evidence="19">
    <location>
        <begin position="440"/>
        <end position="466"/>
    </location>
</feature>
<keyword evidence="11" id="KW-0832">Ubl conjugation</keyword>
<dbReference type="InterPro" id="IPR017441">
    <property type="entry name" value="Protein_kinase_ATP_BS"/>
</dbReference>
<dbReference type="PROSITE" id="PS51985">
    <property type="entry name" value="CPB2"/>
    <property type="match status" value="1"/>
</dbReference>
<dbReference type="FunFam" id="1.10.510.10:FF:000576">
    <property type="entry name" value="Serine/threonine-protein kinase PLK4"/>
    <property type="match status" value="1"/>
</dbReference>
<dbReference type="VEuPathDB" id="VectorBase:AFAF008719"/>
<dbReference type="PANTHER" id="PTHR24345">
    <property type="entry name" value="SERINE/THREONINE-PROTEIN KINASE PLK"/>
    <property type="match status" value="1"/>
</dbReference>
<comment type="subcellular location">
    <subcellularLocation>
        <location evidence="1">Cytoplasm</location>
        <location evidence="1">Cytoskeleton</location>
        <location evidence="1">Microtubule organizing center</location>
        <location evidence="1">Centrosome</location>
        <location evidence="1">Centriole</location>
    </subcellularLocation>
</comment>
<keyword evidence="5" id="KW-0963">Cytoplasm</keyword>
<evidence type="ECO:0000259" key="22">
    <source>
        <dbReference type="PROSITE" id="PS51985"/>
    </source>
</evidence>
<dbReference type="PROSITE" id="PS50011">
    <property type="entry name" value="PROTEIN_KINASE_DOM"/>
    <property type="match status" value="1"/>
</dbReference>
<name>A0A182QEU8_9DIPT</name>
<organism evidence="23 24">
    <name type="scientific">Anopheles farauti</name>
    <dbReference type="NCBI Taxonomy" id="69004"/>
    <lineage>
        <taxon>Eukaryota</taxon>
        <taxon>Metazoa</taxon>
        <taxon>Ecdysozoa</taxon>
        <taxon>Arthropoda</taxon>
        <taxon>Hexapoda</taxon>
        <taxon>Insecta</taxon>
        <taxon>Pterygota</taxon>
        <taxon>Neoptera</taxon>
        <taxon>Endopterygota</taxon>
        <taxon>Diptera</taxon>
        <taxon>Nematocera</taxon>
        <taxon>Culicoidea</taxon>
        <taxon>Culicidae</taxon>
        <taxon>Anophelinae</taxon>
        <taxon>Anopheles</taxon>
    </lineage>
</organism>
<evidence type="ECO:0000256" key="1">
    <source>
        <dbReference type="ARBA" id="ARBA00004114"/>
    </source>
</evidence>
<dbReference type="EC" id="2.7.11.21" evidence="3"/>
<evidence type="ECO:0000256" key="11">
    <source>
        <dbReference type="ARBA" id="ARBA00022843"/>
    </source>
</evidence>
<accession>A0A182QEU8</accession>
<dbReference type="Proteomes" id="UP000075886">
    <property type="component" value="Unassembled WGS sequence"/>
</dbReference>
<feature type="domain" description="Protein kinase" evidence="20">
    <location>
        <begin position="13"/>
        <end position="266"/>
    </location>
</feature>
<dbReference type="Gene3D" id="3.30.1120.120">
    <property type="match status" value="1"/>
</dbReference>
<dbReference type="CDD" id="cd13114">
    <property type="entry name" value="POLO_box_Plk4_1"/>
    <property type="match status" value="1"/>
</dbReference>
<evidence type="ECO:0000256" key="12">
    <source>
        <dbReference type="ARBA" id="ARBA00023212"/>
    </source>
</evidence>
<sequence>MFDQKFGKKIEDYEVYEILGKGGFGCVYKARCLHSNYFVAIKMINKQAMHCSGMASRVRQEVAIHSKLKHPSILELYTFFEDFDHVYLVLELAENGELQQYLRKRIAPFSEYEAAVIFRKVVDGLLYLHSQNIIHRDMSLANLLITKDMNIKIADFGLATELNQPDEKHHTLCGTPNYISPEVASRSSHGLPADVWGLGCMLYTLLVGKPPFDTNGVKSTLARVVTSNHHIPAHLSPDVSDLLERLLKKNPNERIKLDDVLKHSFLARYGLGSKSDALSEVNQKLISGVDSGMGTISSMGRSDVFTVQSRMTVNSASHSGTVQESPYYEQSSFGRPFREQTKQQFCEAENMSSNRILPEVHISFLQKFNSMELVEKYGIKKGTRVGGEDSLLKVQSMSPSSGLSSLALNGVPGAYAHSLPTKPMIPDTNVTLYERRETGMQPTGSGTVGSVNNATNYPFKDRHRTSASELPARLDTLRLLPTRHRTKHLILTIVAEGGEVVLEFLKPRGRQQEDRVVEVCRISGDGIRFMLYQPEGSRGVPIKNVPPDLPSRGVDHIFNYEDIPEKHRKKYIYAARFVQMVKAKTPKITLYSDKAKCQLMETMRDFEANFYDGTKVTLSSADDEVKMVDTSGKVHRGVATISAVHREMLEHFQETHDHCLTIEKMLSTVQHNGNTFPVIIGRRPAGSTVGTPTRKEMLSSYRFRSFNAYT</sequence>
<evidence type="ECO:0000256" key="13">
    <source>
        <dbReference type="ARBA" id="ARBA00030332"/>
    </source>
</evidence>
<evidence type="ECO:0000256" key="16">
    <source>
        <dbReference type="ARBA" id="ARBA00047802"/>
    </source>
</evidence>
<evidence type="ECO:0000256" key="2">
    <source>
        <dbReference type="ARBA" id="ARBA00011738"/>
    </source>
</evidence>
<reference evidence="23" key="2">
    <citation type="submission" date="2020-05" db="UniProtKB">
        <authorList>
            <consortium name="EnsemblMetazoa"/>
        </authorList>
    </citation>
    <scope>IDENTIFICATION</scope>
    <source>
        <strain evidence="23">FAR1</strain>
    </source>
</reference>
<evidence type="ECO:0000259" key="20">
    <source>
        <dbReference type="PROSITE" id="PS50011"/>
    </source>
</evidence>
<dbReference type="AlphaFoldDB" id="A0A182QEU8"/>
<feature type="domain" description="Cryptic POLO box 2 (CPB2)" evidence="22">
    <location>
        <begin position="585"/>
        <end position="690"/>
    </location>
</feature>
<evidence type="ECO:0000256" key="6">
    <source>
        <dbReference type="ARBA" id="ARBA00022527"/>
    </source>
</evidence>
<dbReference type="InterPro" id="IPR033698">
    <property type="entry name" value="POLO_box_Plk4_2"/>
</dbReference>
<dbReference type="STRING" id="69004.A0A182QEU8"/>
<feature type="compositionally biased region" description="Polar residues" evidence="19">
    <location>
        <begin position="440"/>
        <end position="456"/>
    </location>
</feature>
<keyword evidence="9" id="KW-0418">Kinase</keyword>
<evidence type="ECO:0000256" key="9">
    <source>
        <dbReference type="ARBA" id="ARBA00022777"/>
    </source>
</evidence>
<dbReference type="Pfam" id="PF00069">
    <property type="entry name" value="Pkinase"/>
    <property type="match status" value="1"/>
</dbReference>
<proteinExistence type="predicted"/>